<evidence type="ECO:0000313" key="2">
    <source>
        <dbReference type="EMBL" id="KAI8582041.1"/>
    </source>
</evidence>
<name>A0AAD5EFL5_UMBRA</name>
<keyword evidence="3" id="KW-1185">Reference proteome</keyword>
<dbReference type="AlphaFoldDB" id="A0AAD5EFL5"/>
<accession>A0AAD5EFL5</accession>
<reference evidence="2" key="2">
    <citation type="journal article" date="2022" name="Proc. Natl. Acad. Sci. U.S.A.">
        <title>Diploid-dominant life cycles characterize the early evolution of Fungi.</title>
        <authorList>
            <person name="Amses K.R."/>
            <person name="Simmons D.R."/>
            <person name="Longcore J.E."/>
            <person name="Mondo S.J."/>
            <person name="Seto K."/>
            <person name="Jeronimo G.H."/>
            <person name="Bonds A.E."/>
            <person name="Quandt C.A."/>
            <person name="Davis W.J."/>
            <person name="Chang Y."/>
            <person name="Federici B.A."/>
            <person name="Kuo A."/>
            <person name="LaButti K."/>
            <person name="Pangilinan J."/>
            <person name="Andreopoulos W."/>
            <person name="Tritt A."/>
            <person name="Riley R."/>
            <person name="Hundley H."/>
            <person name="Johnson J."/>
            <person name="Lipzen A."/>
            <person name="Barry K."/>
            <person name="Lang B.F."/>
            <person name="Cuomo C.A."/>
            <person name="Buchler N.E."/>
            <person name="Grigoriev I.V."/>
            <person name="Spatafora J.W."/>
            <person name="Stajich J.E."/>
            <person name="James T.Y."/>
        </authorList>
    </citation>
    <scope>NUCLEOTIDE SEQUENCE</scope>
    <source>
        <strain evidence="2">AG</strain>
    </source>
</reference>
<dbReference type="RefSeq" id="XP_051447045.1">
    <property type="nucleotide sequence ID" value="XM_051586976.1"/>
</dbReference>
<keyword evidence="1" id="KW-0472">Membrane</keyword>
<evidence type="ECO:0000313" key="3">
    <source>
        <dbReference type="Proteomes" id="UP001206595"/>
    </source>
</evidence>
<sequence>MRYENPPSSPAFFFFFAFYFILRREVPLQKTQYFLRNSSYATRAACKTSSNCTLGG</sequence>
<dbReference type="EMBL" id="MU620902">
    <property type="protein sequence ID" value="KAI8582041.1"/>
    <property type="molecule type" value="Genomic_DNA"/>
</dbReference>
<dbReference type="GeneID" id="75912324"/>
<comment type="caution">
    <text evidence="2">The sequence shown here is derived from an EMBL/GenBank/DDBJ whole genome shotgun (WGS) entry which is preliminary data.</text>
</comment>
<proteinExistence type="predicted"/>
<organism evidence="2 3">
    <name type="scientific">Umbelopsis ramanniana AG</name>
    <dbReference type="NCBI Taxonomy" id="1314678"/>
    <lineage>
        <taxon>Eukaryota</taxon>
        <taxon>Fungi</taxon>
        <taxon>Fungi incertae sedis</taxon>
        <taxon>Mucoromycota</taxon>
        <taxon>Mucoromycotina</taxon>
        <taxon>Umbelopsidomycetes</taxon>
        <taxon>Umbelopsidales</taxon>
        <taxon>Umbelopsidaceae</taxon>
        <taxon>Umbelopsis</taxon>
    </lineage>
</organism>
<evidence type="ECO:0000256" key="1">
    <source>
        <dbReference type="SAM" id="Phobius"/>
    </source>
</evidence>
<protein>
    <submittedName>
        <fullName evidence="2">Uncharacterized protein</fullName>
    </submittedName>
</protein>
<feature type="transmembrane region" description="Helical" evidence="1">
    <location>
        <begin position="6"/>
        <end position="22"/>
    </location>
</feature>
<dbReference type="Proteomes" id="UP001206595">
    <property type="component" value="Unassembled WGS sequence"/>
</dbReference>
<keyword evidence="1" id="KW-1133">Transmembrane helix</keyword>
<reference evidence="2" key="1">
    <citation type="submission" date="2021-06" db="EMBL/GenBank/DDBJ databases">
        <authorList>
            <consortium name="DOE Joint Genome Institute"/>
            <person name="Mondo S.J."/>
            <person name="Amses K.R."/>
            <person name="Simmons D.R."/>
            <person name="Longcore J.E."/>
            <person name="Seto K."/>
            <person name="Alves G.H."/>
            <person name="Bonds A.E."/>
            <person name="Quandt C.A."/>
            <person name="Davis W.J."/>
            <person name="Chang Y."/>
            <person name="Letcher P.M."/>
            <person name="Powell M.J."/>
            <person name="Kuo A."/>
            <person name="Labutti K."/>
            <person name="Pangilinan J."/>
            <person name="Andreopoulos W."/>
            <person name="Tritt A."/>
            <person name="Riley R."/>
            <person name="Hundley H."/>
            <person name="Johnson J."/>
            <person name="Lipzen A."/>
            <person name="Barry K."/>
            <person name="Berbee M.L."/>
            <person name="Buchler N.E."/>
            <person name="Grigoriev I.V."/>
            <person name="Spatafora J.W."/>
            <person name="Stajich J.E."/>
            <person name="James T.Y."/>
        </authorList>
    </citation>
    <scope>NUCLEOTIDE SEQUENCE</scope>
    <source>
        <strain evidence="2">AG</strain>
    </source>
</reference>
<keyword evidence="1" id="KW-0812">Transmembrane</keyword>
<gene>
    <name evidence="2" type="ORF">K450DRAFT_228744</name>
</gene>